<reference evidence="1" key="2">
    <citation type="submission" date="2018-08" db="UniProtKB">
        <authorList>
            <consortium name="EnsemblPlants"/>
        </authorList>
    </citation>
    <scope>IDENTIFICATION</scope>
    <source>
        <strain evidence="1">Yugu1</strain>
    </source>
</reference>
<sequence>MLLKGCLVRVFLEEIQIVALDGCVAFWATCSMD</sequence>
<name>K4APG8_SETIT</name>
<evidence type="ECO:0000313" key="2">
    <source>
        <dbReference type="Proteomes" id="UP000004995"/>
    </source>
</evidence>
<evidence type="ECO:0000313" key="1">
    <source>
        <dbReference type="EnsemblPlants" id="KQK90103"/>
    </source>
</evidence>
<dbReference type="AlphaFoldDB" id="K4APG8"/>
<dbReference type="HOGENOM" id="CLU_3385681_0_0_1"/>
<dbReference type="EMBL" id="AGNK02005892">
    <property type="status" value="NOT_ANNOTATED_CDS"/>
    <property type="molecule type" value="Genomic_DNA"/>
</dbReference>
<dbReference type="Gramene" id="KQK90103">
    <property type="protein sequence ID" value="KQK90103"/>
    <property type="gene ID" value="SETIT_040816mg"/>
</dbReference>
<protein>
    <submittedName>
        <fullName evidence="1">Uncharacterized protein</fullName>
    </submittedName>
</protein>
<keyword evidence="2" id="KW-1185">Reference proteome</keyword>
<reference evidence="2" key="1">
    <citation type="journal article" date="2012" name="Nat. Biotechnol.">
        <title>Reference genome sequence of the model plant Setaria.</title>
        <authorList>
            <person name="Bennetzen J.L."/>
            <person name="Schmutz J."/>
            <person name="Wang H."/>
            <person name="Percifield R."/>
            <person name="Hawkins J."/>
            <person name="Pontaroli A.C."/>
            <person name="Estep M."/>
            <person name="Feng L."/>
            <person name="Vaughn J.N."/>
            <person name="Grimwood J."/>
            <person name="Jenkins J."/>
            <person name="Barry K."/>
            <person name="Lindquist E."/>
            <person name="Hellsten U."/>
            <person name="Deshpande S."/>
            <person name="Wang X."/>
            <person name="Wu X."/>
            <person name="Mitros T."/>
            <person name="Triplett J."/>
            <person name="Yang X."/>
            <person name="Ye C.Y."/>
            <person name="Mauro-Herrera M."/>
            <person name="Wang L."/>
            <person name="Li P."/>
            <person name="Sharma M."/>
            <person name="Sharma R."/>
            <person name="Ronald P.C."/>
            <person name="Panaud O."/>
            <person name="Kellogg E.A."/>
            <person name="Brutnell T.P."/>
            <person name="Doust A.N."/>
            <person name="Tuskan G.A."/>
            <person name="Rokhsar D."/>
            <person name="Devos K.M."/>
        </authorList>
    </citation>
    <scope>NUCLEOTIDE SEQUENCE [LARGE SCALE GENOMIC DNA]</scope>
    <source>
        <strain evidence="2">cv. Yugu1</strain>
    </source>
</reference>
<accession>K4APG8</accession>
<organism evidence="1 2">
    <name type="scientific">Setaria italica</name>
    <name type="common">Foxtail millet</name>
    <name type="synonym">Panicum italicum</name>
    <dbReference type="NCBI Taxonomy" id="4555"/>
    <lineage>
        <taxon>Eukaryota</taxon>
        <taxon>Viridiplantae</taxon>
        <taxon>Streptophyta</taxon>
        <taxon>Embryophyta</taxon>
        <taxon>Tracheophyta</taxon>
        <taxon>Spermatophyta</taxon>
        <taxon>Magnoliopsida</taxon>
        <taxon>Liliopsida</taxon>
        <taxon>Poales</taxon>
        <taxon>Poaceae</taxon>
        <taxon>PACMAD clade</taxon>
        <taxon>Panicoideae</taxon>
        <taxon>Panicodae</taxon>
        <taxon>Paniceae</taxon>
        <taxon>Cenchrinae</taxon>
        <taxon>Setaria</taxon>
    </lineage>
</organism>
<dbReference type="InParanoid" id="K4APG8"/>
<proteinExistence type="predicted"/>
<dbReference type="EnsemblPlants" id="KQK90103">
    <property type="protein sequence ID" value="KQK90103"/>
    <property type="gene ID" value="SETIT_040816mg"/>
</dbReference>
<dbReference type="Proteomes" id="UP000004995">
    <property type="component" value="Unassembled WGS sequence"/>
</dbReference>